<feature type="compositionally biased region" description="Basic and acidic residues" evidence="1">
    <location>
        <begin position="207"/>
        <end position="218"/>
    </location>
</feature>
<feature type="region of interest" description="Disordered" evidence="1">
    <location>
        <begin position="245"/>
        <end position="286"/>
    </location>
</feature>
<feature type="compositionally biased region" description="Acidic residues" evidence="1">
    <location>
        <begin position="277"/>
        <end position="286"/>
    </location>
</feature>
<gene>
    <name evidence="2" type="ORF">EVG20_g4826</name>
</gene>
<reference evidence="2 3" key="1">
    <citation type="submission" date="2019-02" db="EMBL/GenBank/DDBJ databases">
        <title>Genome sequencing of the rare red list fungi Dentipellis fragilis.</title>
        <authorList>
            <person name="Buettner E."/>
            <person name="Kellner H."/>
        </authorList>
    </citation>
    <scope>NUCLEOTIDE SEQUENCE [LARGE SCALE GENOMIC DNA]</scope>
    <source>
        <strain evidence="2 3">DSM 105465</strain>
    </source>
</reference>
<dbReference type="OrthoDB" id="21151at2759"/>
<name>A0A4Y9YV00_9AGAM</name>
<comment type="caution">
    <text evidence="2">The sequence shown here is derived from an EMBL/GenBank/DDBJ whole genome shotgun (WGS) entry which is preliminary data.</text>
</comment>
<feature type="region of interest" description="Disordered" evidence="1">
    <location>
        <begin position="193"/>
        <end position="222"/>
    </location>
</feature>
<dbReference type="EMBL" id="SEOQ01000263">
    <property type="protein sequence ID" value="TFY66254.1"/>
    <property type="molecule type" value="Genomic_DNA"/>
</dbReference>
<keyword evidence="3" id="KW-1185">Reference proteome</keyword>
<evidence type="ECO:0000313" key="2">
    <source>
        <dbReference type="EMBL" id="TFY66254.1"/>
    </source>
</evidence>
<accession>A0A4Y9YV00</accession>
<dbReference type="Proteomes" id="UP000298327">
    <property type="component" value="Unassembled WGS sequence"/>
</dbReference>
<dbReference type="STRING" id="205917.A0A4Y9YV00"/>
<protein>
    <submittedName>
        <fullName evidence="2">Uncharacterized protein</fullName>
    </submittedName>
</protein>
<evidence type="ECO:0000313" key="3">
    <source>
        <dbReference type="Proteomes" id="UP000298327"/>
    </source>
</evidence>
<feature type="region of interest" description="Disordered" evidence="1">
    <location>
        <begin position="49"/>
        <end position="81"/>
    </location>
</feature>
<sequence>MLPPRAPPLSASFAPMPSHLSRFATHVDAISGALSDARDELECCVSTLREQPAPASADDVGASAGLGGERPRTPETMQESPALQAYERLRRELGLAAARVEAEGIHGDGADEDDGMPLLGPDAGSDDSDKTDSLRSHLLGVPEGEGDEDAGIEQVFEADVGGGVPFTRERSKLTREERIRLVKARRESGGKGLGLGFRFSGDVESEEREREQEEERRRWGPGGDVVEELKDVIWKVGERRRKMAERRMSEEREKTQENVLPSPPVLLALEESAGTDADAELELEAS</sequence>
<feature type="compositionally biased region" description="Basic and acidic residues" evidence="1">
    <location>
        <begin position="245"/>
        <end position="256"/>
    </location>
</feature>
<dbReference type="AlphaFoldDB" id="A0A4Y9YV00"/>
<proteinExistence type="predicted"/>
<organism evidence="2 3">
    <name type="scientific">Dentipellis fragilis</name>
    <dbReference type="NCBI Taxonomy" id="205917"/>
    <lineage>
        <taxon>Eukaryota</taxon>
        <taxon>Fungi</taxon>
        <taxon>Dikarya</taxon>
        <taxon>Basidiomycota</taxon>
        <taxon>Agaricomycotina</taxon>
        <taxon>Agaricomycetes</taxon>
        <taxon>Russulales</taxon>
        <taxon>Hericiaceae</taxon>
        <taxon>Dentipellis</taxon>
    </lineage>
</organism>
<feature type="region of interest" description="Disordered" evidence="1">
    <location>
        <begin position="104"/>
        <end position="149"/>
    </location>
</feature>
<evidence type="ECO:0000256" key="1">
    <source>
        <dbReference type="SAM" id="MobiDB-lite"/>
    </source>
</evidence>